<organism evidence="2 3">
    <name type="scientific">Anaeromyces robustus</name>
    <dbReference type="NCBI Taxonomy" id="1754192"/>
    <lineage>
        <taxon>Eukaryota</taxon>
        <taxon>Fungi</taxon>
        <taxon>Fungi incertae sedis</taxon>
        <taxon>Chytridiomycota</taxon>
        <taxon>Chytridiomycota incertae sedis</taxon>
        <taxon>Neocallimastigomycetes</taxon>
        <taxon>Neocallimastigales</taxon>
        <taxon>Neocallimastigaceae</taxon>
        <taxon>Anaeromyces</taxon>
    </lineage>
</organism>
<feature type="transmembrane region" description="Helical" evidence="1">
    <location>
        <begin position="111"/>
        <end position="129"/>
    </location>
</feature>
<gene>
    <name evidence="2" type="ORF">BCR32DRAFT_243682</name>
</gene>
<keyword evidence="3" id="KW-1185">Reference proteome</keyword>
<name>A0A1Y1XBC7_9FUNG</name>
<feature type="transmembrane region" description="Helical" evidence="1">
    <location>
        <begin position="136"/>
        <end position="153"/>
    </location>
</feature>
<reference evidence="2 3" key="2">
    <citation type="submission" date="2016-08" db="EMBL/GenBank/DDBJ databases">
        <title>Pervasive Adenine N6-methylation of Active Genes in Fungi.</title>
        <authorList>
            <consortium name="DOE Joint Genome Institute"/>
            <person name="Mondo S.J."/>
            <person name="Dannebaum R.O."/>
            <person name="Kuo R.C."/>
            <person name="Labutti K."/>
            <person name="Haridas S."/>
            <person name="Kuo A."/>
            <person name="Salamov A."/>
            <person name="Ahrendt S.R."/>
            <person name="Lipzen A."/>
            <person name="Sullivan W."/>
            <person name="Andreopoulos W.B."/>
            <person name="Clum A."/>
            <person name="Lindquist E."/>
            <person name="Daum C."/>
            <person name="Ramamoorthy G.K."/>
            <person name="Gryganskyi A."/>
            <person name="Culley D."/>
            <person name="Magnuson J.K."/>
            <person name="James T.Y."/>
            <person name="O'Malley M.A."/>
            <person name="Stajich J.E."/>
            <person name="Spatafora J.W."/>
            <person name="Visel A."/>
            <person name="Grigoriev I.V."/>
        </authorList>
    </citation>
    <scope>NUCLEOTIDE SEQUENCE [LARGE SCALE GENOMIC DNA]</scope>
    <source>
        <strain evidence="2 3">S4</strain>
    </source>
</reference>
<comment type="caution">
    <text evidence="2">The sequence shown here is derived from an EMBL/GenBank/DDBJ whole genome shotgun (WGS) entry which is preliminary data.</text>
</comment>
<evidence type="ECO:0000256" key="1">
    <source>
        <dbReference type="SAM" id="Phobius"/>
    </source>
</evidence>
<dbReference type="AlphaFoldDB" id="A0A1Y1XBC7"/>
<reference evidence="2 3" key="1">
    <citation type="submission" date="2016-08" db="EMBL/GenBank/DDBJ databases">
        <title>A Parts List for Fungal Cellulosomes Revealed by Comparative Genomics.</title>
        <authorList>
            <consortium name="DOE Joint Genome Institute"/>
            <person name="Haitjema C.H."/>
            <person name="Gilmore S.P."/>
            <person name="Henske J.K."/>
            <person name="Solomon K.V."/>
            <person name="De Groot R."/>
            <person name="Kuo A."/>
            <person name="Mondo S.J."/>
            <person name="Salamov A.A."/>
            <person name="Labutti K."/>
            <person name="Zhao Z."/>
            <person name="Chiniquy J."/>
            <person name="Barry K."/>
            <person name="Brewer H.M."/>
            <person name="Purvine S.O."/>
            <person name="Wright A.T."/>
            <person name="Boxma B."/>
            <person name="Van Alen T."/>
            <person name="Hackstein J.H."/>
            <person name="Baker S.E."/>
            <person name="Grigoriev I.V."/>
            <person name="O'Malley M.A."/>
        </authorList>
    </citation>
    <scope>NUCLEOTIDE SEQUENCE [LARGE SCALE GENOMIC DNA]</scope>
    <source>
        <strain evidence="2 3">S4</strain>
    </source>
</reference>
<sequence>MKCLFYDAFIVSLGGVLGHSIIESGFFKFLASLRYVLHGGLIPLLFLICEEVLKPQNKLWFKIVLSITIIFSLLGIIEGFLVKLELVETGVISRYAASDLTEKWVMKSSNIITILSIIPIIIVGIVIYIKRKIPYLFLGGSSMFIFAALGGAISKLREYNFFVSMIGEVSMSLFYYIYILNDNDQEEEEKAIEPKKVDV</sequence>
<feature type="transmembrane region" description="Helical" evidence="1">
    <location>
        <begin position="28"/>
        <end position="47"/>
    </location>
</feature>
<protein>
    <submittedName>
        <fullName evidence="2">Uncharacterized protein</fullName>
    </submittedName>
</protein>
<evidence type="ECO:0000313" key="2">
    <source>
        <dbReference type="EMBL" id="ORX83060.1"/>
    </source>
</evidence>
<dbReference type="EMBL" id="MCFG01000081">
    <property type="protein sequence ID" value="ORX83060.1"/>
    <property type="molecule type" value="Genomic_DNA"/>
</dbReference>
<evidence type="ECO:0000313" key="3">
    <source>
        <dbReference type="Proteomes" id="UP000193944"/>
    </source>
</evidence>
<keyword evidence="1" id="KW-0472">Membrane</keyword>
<accession>A0A1Y1XBC7</accession>
<proteinExistence type="predicted"/>
<keyword evidence="1" id="KW-0812">Transmembrane</keyword>
<dbReference type="Proteomes" id="UP000193944">
    <property type="component" value="Unassembled WGS sequence"/>
</dbReference>
<feature type="transmembrane region" description="Helical" evidence="1">
    <location>
        <begin position="59"/>
        <end position="77"/>
    </location>
</feature>
<keyword evidence="1" id="KW-1133">Transmembrane helix</keyword>
<feature type="transmembrane region" description="Helical" evidence="1">
    <location>
        <begin position="159"/>
        <end position="180"/>
    </location>
</feature>